<dbReference type="InterPro" id="IPR019885">
    <property type="entry name" value="Tscrpt_reg_HTH_AsnC-type_CS"/>
</dbReference>
<dbReference type="GO" id="GO:0043200">
    <property type="term" value="P:response to amino acid"/>
    <property type="evidence" value="ECO:0007669"/>
    <property type="project" value="TreeGrafter"/>
</dbReference>
<protein>
    <submittedName>
        <fullName evidence="5">Lrp/AsnC family transcriptional regulator</fullName>
    </submittedName>
</protein>
<dbReference type="AlphaFoldDB" id="A0A4S4NH89"/>
<dbReference type="Pfam" id="PF13412">
    <property type="entry name" value="HTH_24"/>
    <property type="match status" value="1"/>
</dbReference>
<evidence type="ECO:0000313" key="5">
    <source>
        <dbReference type="EMBL" id="THH37558.1"/>
    </source>
</evidence>
<dbReference type="InterPro" id="IPR036388">
    <property type="entry name" value="WH-like_DNA-bd_sf"/>
</dbReference>
<keyword evidence="3" id="KW-0804">Transcription</keyword>
<feature type="domain" description="HTH asnC-type" evidence="4">
    <location>
        <begin position="16"/>
        <end position="77"/>
    </location>
</feature>
<dbReference type="GO" id="GO:0043565">
    <property type="term" value="F:sequence-specific DNA binding"/>
    <property type="evidence" value="ECO:0007669"/>
    <property type="project" value="InterPro"/>
</dbReference>
<dbReference type="CDD" id="cd00090">
    <property type="entry name" value="HTH_ARSR"/>
    <property type="match status" value="1"/>
</dbReference>
<dbReference type="InterPro" id="IPR011991">
    <property type="entry name" value="ArsR-like_HTH"/>
</dbReference>
<keyword evidence="2" id="KW-0238">DNA-binding</keyword>
<gene>
    <name evidence="5" type="ORF">E4021_14135</name>
</gene>
<name>A0A4S4NH89_9BACT</name>
<dbReference type="InterPro" id="IPR011008">
    <property type="entry name" value="Dimeric_a/b-barrel"/>
</dbReference>
<sequence length="165" mass="18926">MAGSPPDTKYHTAADLDATDLAILRILQTDAKKTAKEIAAGLNLTPSPIYERIKRLEERGFIKQYVAILDKSRFDYPVTSFCQVSMRYHDKEFIEKFEEQIQALEEVQECYHMGGEVDFILKINCRSLEDYHEFIKFKLSKIENIGVLTSSFVLKEITNSVALPI</sequence>
<evidence type="ECO:0000259" key="4">
    <source>
        <dbReference type="PROSITE" id="PS50956"/>
    </source>
</evidence>
<dbReference type="Gene3D" id="1.10.10.10">
    <property type="entry name" value="Winged helix-like DNA-binding domain superfamily/Winged helix DNA-binding domain"/>
    <property type="match status" value="1"/>
</dbReference>
<dbReference type="SUPFAM" id="SSF54909">
    <property type="entry name" value="Dimeric alpha+beta barrel"/>
    <property type="match status" value="1"/>
</dbReference>
<dbReference type="Pfam" id="PF01037">
    <property type="entry name" value="AsnC_trans_reg"/>
    <property type="match status" value="1"/>
</dbReference>
<dbReference type="GO" id="GO:0005829">
    <property type="term" value="C:cytosol"/>
    <property type="evidence" value="ECO:0007669"/>
    <property type="project" value="TreeGrafter"/>
</dbReference>
<proteinExistence type="predicted"/>
<dbReference type="GO" id="GO:0006355">
    <property type="term" value="P:regulation of DNA-templated transcription"/>
    <property type="evidence" value="ECO:0007669"/>
    <property type="project" value="UniProtKB-ARBA"/>
</dbReference>
<reference evidence="5 6" key="1">
    <citation type="submission" date="2019-04" db="EMBL/GenBank/DDBJ databases">
        <title>Lewinella litorea sp. nov., isolated from a marine sand.</title>
        <authorList>
            <person name="Yoon J.-H."/>
        </authorList>
    </citation>
    <scope>NUCLEOTIDE SEQUENCE [LARGE SCALE GENOMIC DNA]</scope>
    <source>
        <strain evidence="5 6">HSMS-39</strain>
    </source>
</reference>
<dbReference type="OrthoDB" id="9800326at2"/>
<dbReference type="PANTHER" id="PTHR30154">
    <property type="entry name" value="LEUCINE-RESPONSIVE REGULATORY PROTEIN"/>
    <property type="match status" value="1"/>
</dbReference>
<comment type="caution">
    <text evidence="5">The sequence shown here is derived from an EMBL/GenBank/DDBJ whole genome shotgun (WGS) entry which is preliminary data.</text>
</comment>
<dbReference type="PROSITE" id="PS50956">
    <property type="entry name" value="HTH_ASNC_2"/>
    <property type="match status" value="1"/>
</dbReference>
<dbReference type="Gene3D" id="3.30.70.920">
    <property type="match status" value="1"/>
</dbReference>
<evidence type="ECO:0000256" key="1">
    <source>
        <dbReference type="ARBA" id="ARBA00023015"/>
    </source>
</evidence>
<dbReference type="InterPro" id="IPR000485">
    <property type="entry name" value="AsnC-type_HTH_dom"/>
</dbReference>
<accession>A0A4S4NH89</accession>
<dbReference type="InterPro" id="IPR019888">
    <property type="entry name" value="Tscrpt_reg_AsnC-like"/>
</dbReference>
<evidence type="ECO:0000313" key="6">
    <source>
        <dbReference type="Proteomes" id="UP000308528"/>
    </source>
</evidence>
<organism evidence="5 6">
    <name type="scientific">Neolewinella litorea</name>
    <dbReference type="NCBI Taxonomy" id="2562452"/>
    <lineage>
        <taxon>Bacteria</taxon>
        <taxon>Pseudomonadati</taxon>
        <taxon>Bacteroidota</taxon>
        <taxon>Saprospiria</taxon>
        <taxon>Saprospirales</taxon>
        <taxon>Lewinellaceae</taxon>
        <taxon>Neolewinella</taxon>
    </lineage>
</organism>
<dbReference type="Proteomes" id="UP000308528">
    <property type="component" value="Unassembled WGS sequence"/>
</dbReference>
<dbReference type="PANTHER" id="PTHR30154:SF34">
    <property type="entry name" value="TRANSCRIPTIONAL REGULATOR AZLB"/>
    <property type="match status" value="1"/>
</dbReference>
<keyword evidence="6" id="KW-1185">Reference proteome</keyword>
<evidence type="ECO:0000256" key="3">
    <source>
        <dbReference type="ARBA" id="ARBA00023163"/>
    </source>
</evidence>
<dbReference type="SUPFAM" id="SSF46785">
    <property type="entry name" value="Winged helix' DNA-binding domain"/>
    <property type="match status" value="1"/>
</dbReference>
<dbReference type="RefSeq" id="WP_136460023.1">
    <property type="nucleotide sequence ID" value="NZ_SRSF01000007.1"/>
</dbReference>
<dbReference type="InterPro" id="IPR036390">
    <property type="entry name" value="WH_DNA-bd_sf"/>
</dbReference>
<keyword evidence="1" id="KW-0805">Transcription regulation</keyword>
<dbReference type="SMART" id="SM00344">
    <property type="entry name" value="HTH_ASNC"/>
    <property type="match status" value="1"/>
</dbReference>
<dbReference type="EMBL" id="SRSF01000007">
    <property type="protein sequence ID" value="THH37558.1"/>
    <property type="molecule type" value="Genomic_DNA"/>
</dbReference>
<dbReference type="PROSITE" id="PS00519">
    <property type="entry name" value="HTH_ASNC_1"/>
    <property type="match status" value="1"/>
</dbReference>
<dbReference type="PRINTS" id="PR00033">
    <property type="entry name" value="HTHASNC"/>
</dbReference>
<evidence type="ECO:0000256" key="2">
    <source>
        <dbReference type="ARBA" id="ARBA00023125"/>
    </source>
</evidence>
<dbReference type="InterPro" id="IPR019887">
    <property type="entry name" value="Tscrpt_reg_AsnC/Lrp_C"/>
</dbReference>